<gene>
    <name evidence="2" type="ORF">RXV94_09625</name>
</gene>
<keyword evidence="1" id="KW-0812">Transmembrane</keyword>
<evidence type="ECO:0000313" key="3">
    <source>
        <dbReference type="Proteomes" id="UP001268651"/>
    </source>
</evidence>
<dbReference type="RefSeq" id="WP_316662452.1">
    <property type="nucleotide sequence ID" value="NZ_JAWHTF010000005.1"/>
</dbReference>
<comment type="caution">
    <text evidence="2">The sequence shown here is derived from an EMBL/GenBank/DDBJ whole genome shotgun (WGS) entry which is preliminary data.</text>
</comment>
<protein>
    <recommendedName>
        <fullName evidence="4">DUF3379 domain-containing protein</fullName>
    </recommendedName>
</protein>
<dbReference type="Proteomes" id="UP001268651">
    <property type="component" value="Unassembled WGS sequence"/>
</dbReference>
<proteinExistence type="predicted"/>
<feature type="transmembrane region" description="Helical" evidence="1">
    <location>
        <begin position="70"/>
        <end position="88"/>
    </location>
</feature>
<evidence type="ECO:0000256" key="1">
    <source>
        <dbReference type="SAM" id="Phobius"/>
    </source>
</evidence>
<keyword evidence="1" id="KW-0472">Membrane</keyword>
<keyword evidence="3" id="KW-1185">Reference proteome</keyword>
<name>A0ABU3U7M3_9FLAO</name>
<evidence type="ECO:0000313" key="2">
    <source>
        <dbReference type="EMBL" id="MDU8886418.1"/>
    </source>
</evidence>
<reference evidence="2 3" key="1">
    <citation type="submission" date="2023-10" db="EMBL/GenBank/DDBJ databases">
        <title>Marimonas sp. nov. isolated from tidal mud flat.</title>
        <authorList>
            <person name="Jaincy N.J."/>
            <person name="Srinivasan S."/>
            <person name="Lee S.-S."/>
        </authorList>
    </citation>
    <scope>NUCLEOTIDE SEQUENCE [LARGE SCALE GENOMIC DNA]</scope>
    <source>
        <strain evidence="2 3">MJ-SS3</strain>
    </source>
</reference>
<organism evidence="2 3">
    <name type="scientific">Gilvirhabdus luticola</name>
    <dbReference type="NCBI Taxonomy" id="3079858"/>
    <lineage>
        <taxon>Bacteria</taxon>
        <taxon>Pseudomonadati</taxon>
        <taxon>Bacteroidota</taxon>
        <taxon>Flavobacteriia</taxon>
        <taxon>Flavobacteriales</taxon>
        <taxon>Flavobacteriaceae</taxon>
        <taxon>Gilvirhabdus</taxon>
    </lineage>
</organism>
<dbReference type="EMBL" id="JAWHTF010000005">
    <property type="protein sequence ID" value="MDU8886418.1"/>
    <property type="molecule type" value="Genomic_DNA"/>
</dbReference>
<evidence type="ECO:0008006" key="4">
    <source>
        <dbReference type="Google" id="ProtNLM"/>
    </source>
</evidence>
<sequence length="164" mass="18907">MVLNNIEKLLEKYENGETSLKEEQQLRHYFSQETVPPHLEMYKPMFEYFLVNQEEQFTKDVPLTTKSNPIYKWISVAAVAVLMFGIYFQMSNTPKTIEDLSPNELMAYNQTVEALGLVSSQLSKGTENMLALNLMSSNFNKGTENMSYLEEFSSTTNKIFNTNN</sequence>
<keyword evidence="1" id="KW-1133">Transmembrane helix</keyword>
<accession>A0ABU3U7M3</accession>